<dbReference type="PANTHER" id="PTHR11076:SF35">
    <property type="entry name" value="DNA REPAIR PROTEIN HOMOLOG YOBH"/>
    <property type="match status" value="1"/>
</dbReference>
<evidence type="ECO:0000256" key="1">
    <source>
        <dbReference type="ARBA" id="ARBA00010945"/>
    </source>
</evidence>
<dbReference type="InterPro" id="IPR036775">
    <property type="entry name" value="DNA_pol_Y-fam_lit_finger_sf"/>
</dbReference>
<dbReference type="InterPro" id="IPR050116">
    <property type="entry name" value="DNA_polymerase-Y"/>
</dbReference>
<evidence type="ECO:0000256" key="3">
    <source>
        <dbReference type="ARBA" id="ARBA00022695"/>
    </source>
</evidence>
<reference evidence="7 8" key="1">
    <citation type="submission" date="2021-03" db="EMBL/GenBank/DDBJ databases">
        <title>Enterococcal diversity collection.</title>
        <authorList>
            <person name="Gilmore M.S."/>
            <person name="Schwartzman J."/>
            <person name="Van Tyne D."/>
            <person name="Martin M."/>
            <person name="Earl A.M."/>
            <person name="Manson A.L."/>
            <person name="Straub T."/>
            <person name="Salamzade R."/>
            <person name="Saavedra J."/>
            <person name="Lebreton F."/>
            <person name="Prichula J."/>
            <person name="Schaufler K."/>
            <person name="Gaca A."/>
            <person name="Sgardioli B."/>
            <person name="Wagenaar J."/>
            <person name="Strong T."/>
        </authorList>
    </citation>
    <scope>NUCLEOTIDE SEQUENCE [LARGE SCALE GENOMIC DNA]</scope>
    <source>
        <strain evidence="7 8">MJM12</strain>
    </source>
</reference>
<evidence type="ECO:0000313" key="7">
    <source>
        <dbReference type="EMBL" id="MBO0448880.1"/>
    </source>
</evidence>
<gene>
    <name evidence="7" type="ORF">JZO76_04950</name>
</gene>
<proteinExistence type="inferred from homology"/>
<dbReference type="Pfam" id="PF11798">
    <property type="entry name" value="IMS_HHH"/>
    <property type="match status" value="1"/>
</dbReference>
<accession>A0ABS3H5Z6</accession>
<dbReference type="SUPFAM" id="SSF100879">
    <property type="entry name" value="Lesion bypass DNA polymerase (Y-family), little finger domain"/>
    <property type="match status" value="1"/>
</dbReference>
<keyword evidence="2" id="KW-0515">Mutator protein</keyword>
<sequence length="444" mass="50228">MEANFDYRKEIVQDILFIDVKSFYATVECVMRNLDPLTTLLVVMSSEDNTGNGLILASSPAAKNKLGITNVTRADNLPDHPNLLKVPPRMSLYIKENMRFNAIFKQYVADEDLLPYSIDESILDVSHSLNLFYPDPTESRYMKRMRLAHHIQNEVKEKLGLILSIGIGDNPLLAKLALDNFSKHSPNFIAEIRYQDVLTKVWSIPELTDFWGIGRRMKKRLYNLGIDTIRQLANSDPIILKSHFGILGLQLYYHANGIDRTIIAEKAPPTKEKSYGNSQVLPKDYTDQKEIEIVIKEMAEQVAARIRRHHCLSQCVSVYIGTSRGGEKDSFSHQMKITATDNTKELIHYCLTIFRKYYTGQVVRHIGISYGKLIYTNAKQLNLFTSPEVQINDERLDKIIDKIRTKYGFSAIIHATSKLDGARSLARSHLVGGHNGGAGGLDGL</sequence>
<dbReference type="PANTHER" id="PTHR11076">
    <property type="entry name" value="DNA REPAIR POLYMERASE UMUC / TRANSFERASE FAMILY MEMBER"/>
    <property type="match status" value="1"/>
</dbReference>
<dbReference type="RefSeq" id="WP_206903164.1">
    <property type="nucleotide sequence ID" value="NZ_JAFLVT010000007.1"/>
</dbReference>
<comment type="caution">
    <text evidence="7">The sequence shown here is derived from an EMBL/GenBank/DDBJ whole genome shotgun (WGS) entry which is preliminary data.</text>
</comment>
<feature type="domain" description="UmuC" evidence="6">
    <location>
        <begin position="15"/>
        <end position="214"/>
    </location>
</feature>
<keyword evidence="4" id="KW-0235">DNA replication</keyword>
<evidence type="ECO:0000259" key="6">
    <source>
        <dbReference type="PROSITE" id="PS50173"/>
    </source>
</evidence>
<dbReference type="InterPro" id="IPR043128">
    <property type="entry name" value="Rev_trsase/Diguanyl_cyclase"/>
</dbReference>
<name>A0ABS3H5Z6_9ENTE</name>
<dbReference type="CDD" id="cd01700">
    <property type="entry name" value="PolY_Pol_V_umuC"/>
    <property type="match status" value="1"/>
</dbReference>
<dbReference type="InterPro" id="IPR043502">
    <property type="entry name" value="DNA/RNA_pol_sf"/>
</dbReference>
<keyword evidence="8" id="KW-1185">Reference proteome</keyword>
<dbReference type="Pfam" id="PF00817">
    <property type="entry name" value="IMS"/>
    <property type="match status" value="1"/>
</dbReference>
<evidence type="ECO:0000256" key="5">
    <source>
        <dbReference type="ARBA" id="ARBA00022932"/>
    </source>
</evidence>
<evidence type="ECO:0000256" key="2">
    <source>
        <dbReference type="ARBA" id="ARBA00022457"/>
    </source>
</evidence>
<dbReference type="InterPro" id="IPR001126">
    <property type="entry name" value="UmuC"/>
</dbReference>
<protein>
    <submittedName>
        <fullName evidence="7">Y-family DNA polymerase</fullName>
    </submittedName>
</protein>
<dbReference type="SUPFAM" id="SSF56672">
    <property type="entry name" value="DNA/RNA polymerases"/>
    <property type="match status" value="1"/>
</dbReference>
<dbReference type="EMBL" id="JAFLVT010000007">
    <property type="protein sequence ID" value="MBO0448880.1"/>
    <property type="molecule type" value="Genomic_DNA"/>
</dbReference>
<dbReference type="InterPro" id="IPR024728">
    <property type="entry name" value="PolY_HhH_motif"/>
</dbReference>
<dbReference type="InterPro" id="IPR017961">
    <property type="entry name" value="DNA_pol_Y-fam_little_finger"/>
</dbReference>
<dbReference type="Gene3D" id="3.30.70.270">
    <property type="match status" value="1"/>
</dbReference>
<keyword evidence="5" id="KW-0239">DNA-directed DNA polymerase</keyword>
<comment type="similarity">
    <text evidence="1">Belongs to the DNA polymerase type-Y family.</text>
</comment>
<dbReference type="Gene3D" id="3.40.1170.60">
    <property type="match status" value="1"/>
</dbReference>
<dbReference type="Gene3D" id="3.30.1490.100">
    <property type="entry name" value="DNA polymerase, Y-family, little finger domain"/>
    <property type="match status" value="1"/>
</dbReference>
<organism evidence="7 8">
    <name type="scientific">Candidatus Enterococcus myersii</name>
    <dbReference type="NCBI Taxonomy" id="2815322"/>
    <lineage>
        <taxon>Bacteria</taxon>
        <taxon>Bacillati</taxon>
        <taxon>Bacillota</taxon>
        <taxon>Bacilli</taxon>
        <taxon>Lactobacillales</taxon>
        <taxon>Enterococcaceae</taxon>
        <taxon>Enterococcus</taxon>
    </lineage>
</organism>
<dbReference type="PROSITE" id="PS50173">
    <property type="entry name" value="UMUC"/>
    <property type="match status" value="1"/>
</dbReference>
<evidence type="ECO:0000313" key="8">
    <source>
        <dbReference type="Proteomes" id="UP000664256"/>
    </source>
</evidence>
<keyword evidence="5" id="KW-0808">Transferase</keyword>
<dbReference type="Gene3D" id="1.10.150.20">
    <property type="entry name" value="5' to 3' exonuclease, C-terminal subdomain"/>
    <property type="match status" value="1"/>
</dbReference>
<keyword evidence="3" id="KW-0548">Nucleotidyltransferase</keyword>
<dbReference type="Proteomes" id="UP000664256">
    <property type="component" value="Unassembled WGS sequence"/>
</dbReference>
<evidence type="ECO:0000256" key="4">
    <source>
        <dbReference type="ARBA" id="ARBA00022705"/>
    </source>
</evidence>
<dbReference type="Pfam" id="PF11799">
    <property type="entry name" value="IMS_C"/>
    <property type="match status" value="1"/>
</dbReference>